<protein>
    <submittedName>
        <fullName evidence="2">Uncharacterized protein</fullName>
    </submittedName>
</protein>
<name>A0ABR1GCK8_AURAN</name>
<evidence type="ECO:0000313" key="2">
    <source>
        <dbReference type="EMBL" id="KAK7253567.1"/>
    </source>
</evidence>
<accession>A0ABR1GCK8</accession>
<organism evidence="2 3">
    <name type="scientific">Aureococcus anophagefferens</name>
    <name type="common">Harmful bloom alga</name>
    <dbReference type="NCBI Taxonomy" id="44056"/>
    <lineage>
        <taxon>Eukaryota</taxon>
        <taxon>Sar</taxon>
        <taxon>Stramenopiles</taxon>
        <taxon>Ochrophyta</taxon>
        <taxon>Pelagophyceae</taxon>
        <taxon>Pelagomonadales</taxon>
        <taxon>Pelagomonadaceae</taxon>
        <taxon>Aureococcus</taxon>
    </lineage>
</organism>
<evidence type="ECO:0000313" key="3">
    <source>
        <dbReference type="Proteomes" id="UP001363151"/>
    </source>
</evidence>
<sequence>MDQHVLPKIDDDDEPPPSRIVDELDEEDYEDPPASPLFTMTCGLLPASMCGGCMPEDLAEQQSANAPVDLPVARRGSTTLSRSRGRVARALVVGSSTRKSAVVAALRLGAASAARGARSISRATSVKTDITTTSARTRSGAAAPVVIVNSVPARDLDSPRATSEFHAYLERASCAIVAVDYDLNPRWSDDAAEWVALVKDARDIPVALLVSADDHVDDEDPRVEQRVDEAYVAEDADAFCARAEVVGWYRHHPSDPERDETRACMAAVLGRADGDRVRTTAAAATGPALCAGESWL</sequence>
<proteinExistence type="predicted"/>
<feature type="region of interest" description="Disordered" evidence="1">
    <location>
        <begin position="1"/>
        <end position="33"/>
    </location>
</feature>
<reference evidence="2 3" key="1">
    <citation type="submission" date="2024-03" db="EMBL/GenBank/DDBJ databases">
        <title>Aureococcus anophagefferens CCMP1851 and Kratosvirus quantuckense: Draft genome of a second virus-susceptible host strain in the model system.</title>
        <authorList>
            <person name="Chase E."/>
            <person name="Truchon A.R."/>
            <person name="Schepens W."/>
            <person name="Wilhelm S.W."/>
        </authorList>
    </citation>
    <scope>NUCLEOTIDE SEQUENCE [LARGE SCALE GENOMIC DNA]</scope>
    <source>
        <strain evidence="2 3">CCMP1851</strain>
    </source>
</reference>
<evidence type="ECO:0000256" key="1">
    <source>
        <dbReference type="SAM" id="MobiDB-lite"/>
    </source>
</evidence>
<dbReference type="EMBL" id="JBBJCI010000035">
    <property type="protein sequence ID" value="KAK7253567.1"/>
    <property type="molecule type" value="Genomic_DNA"/>
</dbReference>
<gene>
    <name evidence="2" type="ORF">SO694_000011246</name>
</gene>
<comment type="caution">
    <text evidence="2">The sequence shown here is derived from an EMBL/GenBank/DDBJ whole genome shotgun (WGS) entry which is preliminary data.</text>
</comment>
<keyword evidence="3" id="KW-1185">Reference proteome</keyword>
<dbReference type="Proteomes" id="UP001363151">
    <property type="component" value="Unassembled WGS sequence"/>
</dbReference>